<comment type="similarity">
    <text evidence="3 9">Belongs to the FKBP-type PPIase family.</text>
</comment>
<dbReference type="InterPro" id="IPR001179">
    <property type="entry name" value="PPIase_FKBP_dom"/>
</dbReference>
<dbReference type="EC" id="5.2.1.8" evidence="9"/>
<evidence type="ECO:0000256" key="6">
    <source>
        <dbReference type="ARBA" id="ARBA00023186"/>
    </source>
</evidence>
<evidence type="ECO:0000256" key="9">
    <source>
        <dbReference type="RuleBase" id="RU003915"/>
    </source>
</evidence>
<keyword evidence="7 8" id="KW-0413">Isomerase</keyword>
<evidence type="ECO:0000256" key="4">
    <source>
        <dbReference type="ARBA" id="ARBA00022490"/>
    </source>
</evidence>
<sequence>MVQAKEGDTVRVQYTGKLEDGTVFDSSDESSPLEFTIGSGQIIPGFEQAVVGMEPGETKSTTIRPEEAYGERRDDMMLTVDRGQFPEEIEPEPGQHLQVQQPDGRAAVVTVSDVSESTVTLDANHPLAGQPLTFEIRLVDIVGAPVRAETTS</sequence>
<dbReference type="PROSITE" id="PS50059">
    <property type="entry name" value="FKBP_PPIASE"/>
    <property type="match status" value="1"/>
</dbReference>
<dbReference type="InterPro" id="IPR046357">
    <property type="entry name" value="PPIase_dom_sf"/>
</dbReference>
<evidence type="ECO:0000256" key="3">
    <source>
        <dbReference type="ARBA" id="ARBA00006577"/>
    </source>
</evidence>
<reference evidence="11 12" key="1">
    <citation type="submission" date="2019-10" db="EMBL/GenBank/DDBJ databases">
        <title>Isolation and characterization of Methanoculleus sp. Wushi-C6 from a hot spring well.</title>
        <authorList>
            <person name="Chen S.-C."/>
            <person name="Lan Z.-H."/>
            <person name="You Y.-T."/>
            <person name="Lai M.-C."/>
        </authorList>
    </citation>
    <scope>NUCLEOTIDE SEQUENCE [LARGE SCALE GENOMIC DNA]</scope>
    <source>
        <strain evidence="11 12">Wushi-C6</strain>
    </source>
</reference>
<dbReference type="RefSeq" id="WP_317065849.1">
    <property type="nucleotide sequence ID" value="NZ_WBKO01000003.1"/>
</dbReference>
<keyword evidence="12" id="KW-1185">Reference proteome</keyword>
<organism evidence="11 12">
    <name type="scientific">Methanoculleus caldifontis</name>
    <dbReference type="NCBI Taxonomy" id="2651577"/>
    <lineage>
        <taxon>Archaea</taxon>
        <taxon>Methanobacteriati</taxon>
        <taxon>Methanobacteriota</taxon>
        <taxon>Stenosarchaea group</taxon>
        <taxon>Methanomicrobia</taxon>
        <taxon>Methanomicrobiales</taxon>
        <taxon>Methanomicrobiaceae</taxon>
        <taxon>Methanoculleus</taxon>
    </lineage>
</organism>
<evidence type="ECO:0000313" key="11">
    <source>
        <dbReference type="EMBL" id="MDV2482724.1"/>
    </source>
</evidence>
<comment type="caution">
    <text evidence="11">The sequence shown here is derived from an EMBL/GenBank/DDBJ whole genome shotgun (WGS) entry which is preliminary data.</text>
</comment>
<evidence type="ECO:0000256" key="8">
    <source>
        <dbReference type="PROSITE-ProRule" id="PRU00277"/>
    </source>
</evidence>
<evidence type="ECO:0000256" key="5">
    <source>
        <dbReference type="ARBA" id="ARBA00023110"/>
    </source>
</evidence>
<dbReference type="PANTHER" id="PTHR47861:SF3">
    <property type="entry name" value="FKBP-TYPE PEPTIDYL-PROLYL CIS-TRANS ISOMERASE SLYD"/>
    <property type="match status" value="1"/>
</dbReference>
<dbReference type="PANTHER" id="PTHR47861">
    <property type="entry name" value="FKBP-TYPE PEPTIDYL-PROLYL CIS-TRANS ISOMERASE SLYD"/>
    <property type="match status" value="1"/>
</dbReference>
<dbReference type="Pfam" id="PF00254">
    <property type="entry name" value="FKBP_C"/>
    <property type="match status" value="1"/>
</dbReference>
<evidence type="ECO:0000259" key="10">
    <source>
        <dbReference type="PROSITE" id="PS50059"/>
    </source>
</evidence>
<accession>A0ABU3X3W6</accession>
<comment type="catalytic activity">
    <reaction evidence="1 8 9">
        <text>[protein]-peptidylproline (omega=180) = [protein]-peptidylproline (omega=0)</text>
        <dbReference type="Rhea" id="RHEA:16237"/>
        <dbReference type="Rhea" id="RHEA-COMP:10747"/>
        <dbReference type="Rhea" id="RHEA-COMP:10748"/>
        <dbReference type="ChEBI" id="CHEBI:83833"/>
        <dbReference type="ChEBI" id="CHEBI:83834"/>
        <dbReference type="EC" id="5.2.1.8"/>
    </reaction>
</comment>
<dbReference type="SUPFAM" id="SSF54534">
    <property type="entry name" value="FKBP-like"/>
    <property type="match status" value="1"/>
</dbReference>
<comment type="subcellular location">
    <subcellularLocation>
        <location evidence="2">Cytoplasm</location>
    </subcellularLocation>
</comment>
<dbReference type="Gene3D" id="3.10.50.40">
    <property type="match status" value="1"/>
</dbReference>
<proteinExistence type="inferred from homology"/>
<name>A0ABU3X3W6_9EURY</name>
<dbReference type="EMBL" id="WBKO01000003">
    <property type="protein sequence ID" value="MDV2482724.1"/>
    <property type="molecule type" value="Genomic_DNA"/>
</dbReference>
<evidence type="ECO:0000256" key="7">
    <source>
        <dbReference type="ARBA" id="ARBA00023235"/>
    </source>
</evidence>
<evidence type="ECO:0000313" key="12">
    <source>
        <dbReference type="Proteomes" id="UP001281203"/>
    </source>
</evidence>
<dbReference type="GO" id="GO:0016853">
    <property type="term" value="F:isomerase activity"/>
    <property type="evidence" value="ECO:0007669"/>
    <property type="project" value="UniProtKB-KW"/>
</dbReference>
<gene>
    <name evidence="11" type="ORF">F8E02_12100</name>
</gene>
<dbReference type="Proteomes" id="UP001281203">
    <property type="component" value="Unassembled WGS sequence"/>
</dbReference>
<keyword evidence="5 8" id="KW-0697">Rotamase</keyword>
<keyword evidence="4" id="KW-0963">Cytoplasm</keyword>
<protein>
    <recommendedName>
        <fullName evidence="9">Peptidyl-prolyl cis-trans isomerase</fullName>
        <ecNumber evidence="9">5.2.1.8</ecNumber>
    </recommendedName>
</protein>
<feature type="domain" description="PPIase FKBP-type" evidence="10">
    <location>
        <begin position="7"/>
        <end position="86"/>
    </location>
</feature>
<keyword evidence="6" id="KW-0143">Chaperone</keyword>
<evidence type="ECO:0000256" key="1">
    <source>
        <dbReference type="ARBA" id="ARBA00000971"/>
    </source>
</evidence>
<evidence type="ECO:0000256" key="2">
    <source>
        <dbReference type="ARBA" id="ARBA00004496"/>
    </source>
</evidence>